<feature type="compositionally biased region" description="Polar residues" evidence="1">
    <location>
        <begin position="1"/>
        <end position="12"/>
    </location>
</feature>
<protein>
    <submittedName>
        <fullName evidence="2">Uncharacterized protein</fullName>
    </submittedName>
</protein>
<accession>A0A7C8J289</accession>
<feature type="compositionally biased region" description="Low complexity" evidence="1">
    <location>
        <begin position="91"/>
        <end position="107"/>
    </location>
</feature>
<proteinExistence type="predicted"/>
<comment type="caution">
    <text evidence="2">The sequence shown here is derived from an EMBL/GenBank/DDBJ whole genome shotgun (WGS) entry which is preliminary data.</text>
</comment>
<dbReference type="Proteomes" id="UP000481858">
    <property type="component" value="Unassembled WGS sequence"/>
</dbReference>
<keyword evidence="3" id="KW-1185">Reference proteome</keyword>
<organism evidence="2 3">
    <name type="scientific">Xylaria multiplex</name>
    <dbReference type="NCBI Taxonomy" id="323545"/>
    <lineage>
        <taxon>Eukaryota</taxon>
        <taxon>Fungi</taxon>
        <taxon>Dikarya</taxon>
        <taxon>Ascomycota</taxon>
        <taxon>Pezizomycotina</taxon>
        <taxon>Sordariomycetes</taxon>
        <taxon>Xylariomycetidae</taxon>
        <taxon>Xylariales</taxon>
        <taxon>Xylariaceae</taxon>
        <taxon>Xylaria</taxon>
    </lineage>
</organism>
<gene>
    <name evidence="2" type="ORF">GQX73_g1397</name>
</gene>
<evidence type="ECO:0000313" key="2">
    <source>
        <dbReference type="EMBL" id="KAF2972162.1"/>
    </source>
</evidence>
<dbReference type="EMBL" id="WUBL01000008">
    <property type="protein sequence ID" value="KAF2972162.1"/>
    <property type="molecule type" value="Genomic_DNA"/>
</dbReference>
<evidence type="ECO:0000256" key="1">
    <source>
        <dbReference type="SAM" id="MobiDB-lite"/>
    </source>
</evidence>
<feature type="compositionally biased region" description="Acidic residues" evidence="1">
    <location>
        <begin position="36"/>
        <end position="45"/>
    </location>
</feature>
<dbReference type="InParanoid" id="A0A7C8J289"/>
<dbReference type="AlphaFoldDB" id="A0A7C8J289"/>
<evidence type="ECO:0000313" key="3">
    <source>
        <dbReference type="Proteomes" id="UP000481858"/>
    </source>
</evidence>
<name>A0A7C8J289_9PEZI</name>
<sequence length="142" mass="15828">MQHVSLQMQLEGQSAEEDMTTDAVYTGDLQVNGQFQEEEEEEEANVEAGSPASSQQRRRMRAQTMRLSGRTAPFPPGPVHARGYSDTTAASTTGRTGPSFTTTGFTSVNAPRPRPQPLLVNGLEWHREIYEDVEDDDRMRID</sequence>
<reference evidence="2 3" key="1">
    <citation type="submission" date="2019-12" db="EMBL/GenBank/DDBJ databases">
        <title>Draft genome sequence of the ascomycete Xylaria multiplex DSM 110363.</title>
        <authorList>
            <person name="Buettner E."/>
            <person name="Kellner H."/>
        </authorList>
    </citation>
    <scope>NUCLEOTIDE SEQUENCE [LARGE SCALE GENOMIC DNA]</scope>
    <source>
        <strain evidence="2 3">DSM 110363</strain>
    </source>
</reference>
<feature type="region of interest" description="Disordered" evidence="1">
    <location>
        <begin position="1"/>
        <end position="119"/>
    </location>
</feature>